<feature type="transmembrane region" description="Helical" evidence="1">
    <location>
        <begin position="129"/>
        <end position="150"/>
    </location>
</feature>
<proteinExistence type="predicted"/>
<feature type="transmembrane region" description="Helical" evidence="1">
    <location>
        <begin position="98"/>
        <end position="117"/>
    </location>
</feature>
<keyword evidence="1" id="KW-1133">Transmembrane helix</keyword>
<keyword evidence="1" id="KW-0472">Membrane</keyword>
<evidence type="ECO:0000313" key="3">
    <source>
        <dbReference type="Proteomes" id="UP000663637"/>
    </source>
</evidence>
<name>A0ABX7K9F3_9SPHN</name>
<organism evidence="2 3">
    <name type="scientific">Tsuneonella flava</name>
    <dbReference type="NCBI Taxonomy" id="2055955"/>
    <lineage>
        <taxon>Bacteria</taxon>
        <taxon>Pseudomonadati</taxon>
        <taxon>Pseudomonadota</taxon>
        <taxon>Alphaproteobacteria</taxon>
        <taxon>Sphingomonadales</taxon>
        <taxon>Erythrobacteraceae</taxon>
        <taxon>Tsuneonella</taxon>
    </lineage>
</organism>
<feature type="transmembrane region" description="Helical" evidence="1">
    <location>
        <begin position="171"/>
        <end position="190"/>
    </location>
</feature>
<gene>
    <name evidence="2" type="ORF">IDJ81_15145</name>
</gene>
<dbReference type="Proteomes" id="UP000663637">
    <property type="component" value="Chromosome"/>
</dbReference>
<evidence type="ECO:0000256" key="1">
    <source>
        <dbReference type="SAM" id="Phobius"/>
    </source>
</evidence>
<protein>
    <submittedName>
        <fullName evidence="2">Uncharacterized protein</fullName>
    </submittedName>
</protein>
<feature type="transmembrane region" description="Helical" evidence="1">
    <location>
        <begin position="64"/>
        <end position="86"/>
    </location>
</feature>
<sequence>MIGAFFQRFWEAVRDGVRLWWLAPIIPLIAALPEMVQHVAEVKMGMFASKEAFQTLAMDPTRWAFGYGKIAGLFIAIVAALLFWANRERGARWWNLRGILWGAVLGSVALQVVAGLAGEEITKAVPGLAGQAANLALSLATLPLIVWFIGGVVGDRAMTLAASYRRGWLPLLRIVVFLGLPYLLLMGIHMGDHYLAFGQSPAVVWALMIWDSLIVGTMAALMGTALHHGYRPLGNGGHSGPVSQPDAMGGI</sequence>
<dbReference type="EMBL" id="CP061510">
    <property type="protein sequence ID" value="QSB44597.1"/>
    <property type="molecule type" value="Genomic_DNA"/>
</dbReference>
<keyword evidence="1" id="KW-0812">Transmembrane</keyword>
<feature type="transmembrane region" description="Helical" evidence="1">
    <location>
        <begin position="20"/>
        <end position="40"/>
    </location>
</feature>
<dbReference type="RefSeq" id="WP_205442516.1">
    <property type="nucleotide sequence ID" value="NZ_CP061510.1"/>
</dbReference>
<evidence type="ECO:0000313" key="2">
    <source>
        <dbReference type="EMBL" id="QSB44597.1"/>
    </source>
</evidence>
<reference evidence="2 3" key="1">
    <citation type="submission" date="2020-09" db="EMBL/GenBank/DDBJ databases">
        <title>Complete genome sequence of altererythrobacter flavus SS-21NJ, isolated from Dongying oil sludge in Shandong province.</title>
        <authorList>
            <person name="Sun S."/>
            <person name="Zhang Z."/>
        </authorList>
    </citation>
    <scope>NUCLEOTIDE SEQUENCE [LARGE SCALE GENOMIC DNA]</scope>
    <source>
        <strain evidence="2 3">SS-21NJ</strain>
    </source>
</reference>
<feature type="transmembrane region" description="Helical" evidence="1">
    <location>
        <begin position="202"/>
        <end position="221"/>
    </location>
</feature>
<accession>A0ABX7K9F3</accession>
<keyword evidence="3" id="KW-1185">Reference proteome</keyword>